<dbReference type="InterPro" id="IPR006442">
    <property type="entry name" value="Antitoxin_Phd/YefM"/>
</dbReference>
<dbReference type="SUPFAM" id="SSF143120">
    <property type="entry name" value="YefM-like"/>
    <property type="match status" value="1"/>
</dbReference>
<comment type="function">
    <text evidence="2">Antitoxin component of a type II toxin-antitoxin (TA) system.</text>
</comment>
<evidence type="ECO:0000256" key="1">
    <source>
        <dbReference type="ARBA" id="ARBA00009981"/>
    </source>
</evidence>
<evidence type="ECO:0000313" key="4">
    <source>
        <dbReference type="Proteomes" id="UP000222564"/>
    </source>
</evidence>
<dbReference type="RefSeq" id="WP_099082005.1">
    <property type="nucleotide sequence ID" value="NZ_AWQQ01000009.1"/>
</dbReference>
<proteinExistence type="inferred from homology"/>
<comment type="similarity">
    <text evidence="1 2">Belongs to the phD/YefM antitoxin family.</text>
</comment>
<comment type="caution">
    <text evidence="3">The sequence shown here is derived from an EMBL/GenBank/DDBJ whole genome shotgun (WGS) entry which is preliminary data.</text>
</comment>
<dbReference type="OrthoDB" id="1809400at2"/>
<evidence type="ECO:0000313" key="3">
    <source>
        <dbReference type="EMBL" id="PHJ39773.1"/>
    </source>
</evidence>
<dbReference type="InterPro" id="IPR036165">
    <property type="entry name" value="YefM-like_sf"/>
</dbReference>
<keyword evidence="4" id="KW-1185">Reference proteome</keyword>
<gene>
    <name evidence="3" type="ORF">P378_01410</name>
</gene>
<reference evidence="3 4" key="1">
    <citation type="submission" date="2013-09" db="EMBL/GenBank/DDBJ databases">
        <title>Biodegradation of hydrocarbons in the deep terrestrial subsurface : characterization of a microbial consortium composed of two Desulfotomaculum species originating from a deep geological formation.</title>
        <authorList>
            <person name="Aullo T."/>
            <person name="Berlendis S."/>
            <person name="Lascourreges J.-F."/>
            <person name="Dessort D."/>
            <person name="Saint-Laurent S."/>
            <person name="Schraauwers B."/>
            <person name="Mas J."/>
            <person name="Magot M."/>
            <person name="Ranchou-Peyruse A."/>
        </authorList>
    </citation>
    <scope>NUCLEOTIDE SEQUENCE [LARGE SCALE GENOMIC DNA]</scope>
    <source>
        <strain evidence="3 4">Bs107</strain>
    </source>
</reference>
<organism evidence="3 4">
    <name type="scientific">Desulforamulus profundi</name>
    <dbReference type="NCBI Taxonomy" id="1383067"/>
    <lineage>
        <taxon>Bacteria</taxon>
        <taxon>Bacillati</taxon>
        <taxon>Bacillota</taxon>
        <taxon>Clostridia</taxon>
        <taxon>Eubacteriales</taxon>
        <taxon>Peptococcaceae</taxon>
        <taxon>Desulforamulus</taxon>
    </lineage>
</organism>
<dbReference type="Pfam" id="PF02604">
    <property type="entry name" value="PhdYeFM_antitox"/>
    <property type="match status" value="1"/>
</dbReference>
<sequence length="94" mass="10814">MEKIIGINEARPKLSSIIEVLDKPVIITVNSEPKSVLLRYDEYIRLAKAEKENKRLSLKLALEKARKQASEAEISEDDVFKEIADYRKAKRGRD</sequence>
<dbReference type="AlphaFoldDB" id="A0A2C6MJM3"/>
<dbReference type="NCBIfam" id="TIGR01552">
    <property type="entry name" value="phd_fam"/>
    <property type="match status" value="1"/>
</dbReference>
<dbReference type="EMBL" id="AWQQ01000009">
    <property type="protein sequence ID" value="PHJ39773.1"/>
    <property type="molecule type" value="Genomic_DNA"/>
</dbReference>
<dbReference type="Proteomes" id="UP000222564">
    <property type="component" value="Unassembled WGS sequence"/>
</dbReference>
<evidence type="ECO:0000256" key="2">
    <source>
        <dbReference type="RuleBase" id="RU362080"/>
    </source>
</evidence>
<name>A0A2C6MJM3_9FIRM</name>
<accession>A0A2C6MJM3</accession>
<protein>
    <recommendedName>
        <fullName evidence="2">Antitoxin</fullName>
    </recommendedName>
</protein>